<accession>A0A6L2N8G9</accession>
<evidence type="ECO:0000256" key="2">
    <source>
        <dbReference type="SAM" id="MobiDB-lite"/>
    </source>
</evidence>
<feature type="compositionally biased region" description="Basic and acidic residues" evidence="2">
    <location>
        <begin position="799"/>
        <end position="815"/>
    </location>
</feature>
<feature type="region of interest" description="Disordered" evidence="2">
    <location>
        <begin position="1116"/>
        <end position="1201"/>
    </location>
</feature>
<feature type="region of interest" description="Disordered" evidence="2">
    <location>
        <begin position="750"/>
        <end position="815"/>
    </location>
</feature>
<dbReference type="Pfam" id="PF07727">
    <property type="entry name" value="RVT_2"/>
    <property type="match status" value="2"/>
</dbReference>
<gene>
    <name evidence="4" type="ORF">Tci_054476</name>
</gene>
<feature type="domain" description="Reverse transcriptase Ty1/copia-type" evidence="3">
    <location>
        <begin position="1602"/>
        <end position="1750"/>
    </location>
</feature>
<sequence length="1785" mass="199206">PLPGIVWETLAESTEGAPQFGHERPRVYSDLTPEEKDRLPIRTVRGRCLEYVATACYTQNRSLIHTRHHKTPYELVHNKKPDLIFFRVFGALSYPTNDSEDLRKLQPTADTGIFVGLAPNFLTPGQISSGRVPNLVPATPYAPPTNKELEILFQPMFDEYLEPPRAERPVPPTQALQAPVNSADTPSSTTIDQDAPSLSNSPSSLALQSHSLHQCVAAEPNHMEDHPVAPVDNNPFVNVFAPEPYSEASSTGDISSTDSTYELLPQPDCVMIIALKWIYKVKLDEYGDVLKNKAWLVANGYRQEEVINFEESFAPVACIEAIRIFIANAASKNMTIYQMDVKMAFLNGELKKEVYVSQLEGFVDPDHLARVYRLKKALYGLKQALRVWYDTLSRLLLDNNFSKGAVDPTLFTRKTGKHILLVQIYVDDIIFASTDPKLCDMFSNEMSSKFQMLMMGQMSFFLGLQVSKSLGGIFINQSKFALEILKKFEMDLCDSVDTPMVDRLKLDEDPLGILIDQTRFRSMVGSLMYLTASRPDLVFAVCMYTAMALTAYADADHAGCQDTRRSTSGSAQFLGDKLTMALTSTRFPCIGIIVVPLLSVAITSSTLDTMADVNAPSGQAPAMAPLVRTDDQILPRIRWVPIGKSNCYLDLEKSQSNPIYKIAVDLLKHTNFFRAFTTSSTILSIYIQQFWDTVQYDKKAGCYSAKGTKREVFGMPIPGNLITADIQEAHTTKEYLAKVAQHRRYLASEIGSNLDSPAPKPMKPARKPKSTAPKAPPRPSVLTPVTSAKPTPTSVPVKPQEKKCKPTTETSDKLTKAKKSKYGFVAAEDADLQKALEESMKSTYAAPRGPLPPVVIREPELEKYQPLLEVPGKGKAKSDSKEESKKVVLGADEGGQDEGQAGPDPGQAGPDPGQARPDPGNVGADELSMPSPVVHTRSDHKHMDLDVADVSPQPSTEELDEGDKPLKADNDKANAETKVESMVTVTIQQDMYSISLITSPIIDLTSRPESPKVHQQFKATITDTTTTTTTLPPPPTQQQSTAEAMMMKRIGELEHIMANLIQENKGLEERLDSHGARLYTLEQLDIPRQVSKAESESYKYHEDHMQLYEALEKSMNRDHTEELAQDLAEARKKKKNSRESPKTPPGSPPHQPPPPPPAGPSRASGAPGASGSSQVPPPPPPSSTNQEIPSKGFAAPSSSKTVASAEYQSWTTTDIRLRSSISLTPADLEMDEDMGPDEQAQSSNDKDIESAHIPKVNLRQDWWKPFEEERPATPEPAWSIRSSDVPVPMNNWASALASNYLPPPEDSLLAVDDPILRHNVSKPLPLGGPPGQVTIQFDFFFNKDLEYLRYGSKGSRPALSISKMKAVYYPDAGLEKMVPDQQRFYIDQHTSEGDRRAVRTHIQILSVVQIEVFSMYGYDYMKKIVLRRADLNEHVIAERDFKYLYPEDLQLGIESYQTQLNLTKPQWDATSFEVQMMMRFTEIHKFSDGTLQKINEALDYRVNNQQDESRFKYEVLDEEGRGSEQGVHVRHSEAIEDKEDLSQFGELYVNHINFFNIEYPEMPNDDERVANDLNKSKSDSSSSSMSGSHLNPADFPVGFGNDEVVYMKPPEGYFPSDNKVCKLKKSLYRLKQAPRQWNAKLTSTLIENGFSQSKSDYSLYTKSNKGVFLAFLVYVDDIIITGNSIFEIEKFKVFLKTKFMINDLAKLKYFLGIEVVDTDKGTFLSKRKYVLDLLFEYGMLACKPAKTPLMSNLVISNEASENDPLLKNVIDYQKLMGKLIYLTNT</sequence>
<organism evidence="4">
    <name type="scientific">Tanacetum cinerariifolium</name>
    <name type="common">Dalmatian daisy</name>
    <name type="synonym">Chrysanthemum cinerariifolium</name>
    <dbReference type="NCBI Taxonomy" id="118510"/>
    <lineage>
        <taxon>Eukaryota</taxon>
        <taxon>Viridiplantae</taxon>
        <taxon>Streptophyta</taxon>
        <taxon>Embryophyta</taxon>
        <taxon>Tracheophyta</taxon>
        <taxon>Spermatophyta</taxon>
        <taxon>Magnoliopsida</taxon>
        <taxon>eudicotyledons</taxon>
        <taxon>Gunneridae</taxon>
        <taxon>Pentapetalae</taxon>
        <taxon>asterids</taxon>
        <taxon>campanulids</taxon>
        <taxon>Asterales</taxon>
        <taxon>Asteraceae</taxon>
        <taxon>Asteroideae</taxon>
        <taxon>Anthemideae</taxon>
        <taxon>Anthemidinae</taxon>
        <taxon>Tanacetum</taxon>
    </lineage>
</organism>
<evidence type="ECO:0000313" key="4">
    <source>
        <dbReference type="EMBL" id="GEU82498.1"/>
    </source>
</evidence>
<feature type="region of interest" description="Disordered" evidence="2">
    <location>
        <begin position="950"/>
        <end position="975"/>
    </location>
</feature>
<comment type="caution">
    <text evidence="4">The sequence shown here is derived from an EMBL/GenBank/DDBJ whole genome shotgun (WGS) entry which is preliminary data.</text>
</comment>
<feature type="compositionally biased region" description="Basic and acidic residues" evidence="2">
    <location>
        <begin position="876"/>
        <end position="886"/>
    </location>
</feature>
<keyword evidence="1" id="KW-0175">Coiled coil</keyword>
<dbReference type="InterPro" id="IPR043502">
    <property type="entry name" value="DNA/RNA_pol_sf"/>
</dbReference>
<dbReference type="EMBL" id="BKCJ010008492">
    <property type="protein sequence ID" value="GEU82498.1"/>
    <property type="molecule type" value="Genomic_DNA"/>
</dbReference>
<feature type="region of interest" description="Disordered" evidence="2">
    <location>
        <begin position="864"/>
        <end position="936"/>
    </location>
</feature>
<feature type="region of interest" description="Disordered" evidence="2">
    <location>
        <begin position="1226"/>
        <end position="1253"/>
    </location>
</feature>
<feature type="compositionally biased region" description="Polar residues" evidence="2">
    <location>
        <begin position="783"/>
        <end position="794"/>
    </location>
</feature>
<reference evidence="4" key="1">
    <citation type="journal article" date="2019" name="Sci. Rep.">
        <title>Draft genome of Tanacetum cinerariifolium, the natural source of mosquito coil.</title>
        <authorList>
            <person name="Yamashiro T."/>
            <person name="Shiraishi A."/>
            <person name="Satake H."/>
            <person name="Nakayama K."/>
        </authorList>
    </citation>
    <scope>NUCLEOTIDE SEQUENCE</scope>
</reference>
<feature type="compositionally biased region" description="Low complexity" evidence="2">
    <location>
        <begin position="1579"/>
        <end position="1588"/>
    </location>
</feature>
<name>A0A6L2N8G9_TANCI</name>
<dbReference type="SUPFAM" id="SSF56672">
    <property type="entry name" value="DNA/RNA polymerases"/>
    <property type="match status" value="2"/>
</dbReference>
<evidence type="ECO:0000256" key="1">
    <source>
        <dbReference type="SAM" id="Coils"/>
    </source>
</evidence>
<dbReference type="PANTHER" id="PTHR11439:SF483">
    <property type="entry name" value="PEPTIDE SYNTHASE GLIP-LIKE, PUTATIVE (AFU_ORTHOLOGUE AFUA_3G12920)-RELATED"/>
    <property type="match status" value="1"/>
</dbReference>
<dbReference type="InterPro" id="IPR013103">
    <property type="entry name" value="RVT_2"/>
</dbReference>
<feature type="region of interest" description="Disordered" evidence="2">
    <location>
        <begin position="163"/>
        <end position="204"/>
    </location>
</feature>
<feature type="compositionally biased region" description="Low complexity" evidence="2">
    <location>
        <begin position="195"/>
        <end position="204"/>
    </location>
</feature>
<feature type="coiled-coil region" evidence="1">
    <location>
        <begin position="1050"/>
        <end position="1077"/>
    </location>
</feature>
<feature type="domain" description="Reverse transcriptase Ty1/copia-type" evidence="3">
    <location>
        <begin position="259"/>
        <end position="501"/>
    </location>
</feature>
<feature type="compositionally biased region" description="Basic and acidic residues" evidence="2">
    <location>
        <begin position="1565"/>
        <end position="1578"/>
    </location>
</feature>
<feature type="compositionally biased region" description="Low complexity" evidence="2">
    <location>
        <begin position="899"/>
        <end position="915"/>
    </location>
</feature>
<feature type="compositionally biased region" description="Basic and acidic residues" evidence="2">
    <location>
        <begin position="962"/>
        <end position="975"/>
    </location>
</feature>
<feature type="compositionally biased region" description="Pro residues" evidence="2">
    <location>
        <begin position="1142"/>
        <end position="1159"/>
    </location>
</feature>
<feature type="compositionally biased region" description="Low complexity" evidence="2">
    <location>
        <begin position="1160"/>
        <end position="1174"/>
    </location>
</feature>
<proteinExistence type="predicted"/>
<protein>
    <submittedName>
        <fullName evidence="4">Retrovirus-related Pol polyprotein from transposon TNT 1-94</fullName>
    </submittedName>
</protein>
<feature type="non-terminal residue" evidence="4">
    <location>
        <position position="1"/>
    </location>
</feature>
<feature type="region of interest" description="Disordered" evidence="2">
    <location>
        <begin position="1565"/>
        <end position="1589"/>
    </location>
</feature>
<feature type="compositionally biased region" description="Polar residues" evidence="2">
    <location>
        <begin position="174"/>
        <end position="192"/>
    </location>
</feature>
<evidence type="ECO:0000259" key="3">
    <source>
        <dbReference type="Pfam" id="PF07727"/>
    </source>
</evidence>
<dbReference type="PANTHER" id="PTHR11439">
    <property type="entry name" value="GAG-POL-RELATED RETROTRANSPOSON"/>
    <property type="match status" value="1"/>
</dbReference>